<evidence type="ECO:0000313" key="2">
    <source>
        <dbReference type="Proteomes" id="UP000195221"/>
    </source>
</evidence>
<sequence>MQCCHTARLPIGENSVSWHGRLLRLASDTAGISVYTDWLYAMRAQVIAGLPNCFVGSLQKLPAGHEPS</sequence>
<gene>
    <name evidence="1" type="ORF">PAMC26577_38910</name>
</gene>
<reference evidence="1 2" key="1">
    <citation type="submission" date="2017-03" db="EMBL/GenBank/DDBJ databases">
        <title>Genome analysis of strain PAMC 26577.</title>
        <authorList>
            <person name="Oh H.-M."/>
            <person name="Yang J.-A."/>
        </authorList>
    </citation>
    <scope>NUCLEOTIDE SEQUENCE [LARGE SCALE GENOMIC DNA]</scope>
    <source>
        <strain evidence="1 2">PAMC 26577</strain>
    </source>
</reference>
<evidence type="ECO:0000313" key="1">
    <source>
        <dbReference type="EMBL" id="OTP65703.1"/>
    </source>
</evidence>
<comment type="caution">
    <text evidence="1">The sequence shown here is derived from an EMBL/GenBank/DDBJ whole genome shotgun (WGS) entry which is preliminary data.</text>
</comment>
<proteinExistence type="predicted"/>
<protein>
    <submittedName>
        <fullName evidence="1">Uncharacterized protein</fullName>
    </submittedName>
</protein>
<dbReference type="AlphaFoldDB" id="A0A242M3D5"/>
<name>A0A242M3D5_CABSO</name>
<accession>A0A242M3D5</accession>
<dbReference type="Proteomes" id="UP000195221">
    <property type="component" value="Unassembled WGS sequence"/>
</dbReference>
<dbReference type="EMBL" id="NBTZ01000174">
    <property type="protein sequence ID" value="OTP65703.1"/>
    <property type="molecule type" value="Genomic_DNA"/>
</dbReference>
<organism evidence="1 2">
    <name type="scientific">Caballeronia sordidicola</name>
    <name type="common">Burkholderia sordidicola</name>
    <dbReference type="NCBI Taxonomy" id="196367"/>
    <lineage>
        <taxon>Bacteria</taxon>
        <taxon>Pseudomonadati</taxon>
        <taxon>Pseudomonadota</taxon>
        <taxon>Betaproteobacteria</taxon>
        <taxon>Burkholderiales</taxon>
        <taxon>Burkholderiaceae</taxon>
        <taxon>Caballeronia</taxon>
    </lineage>
</organism>